<evidence type="ECO:0000313" key="2">
    <source>
        <dbReference type="Proteomes" id="UP001434883"/>
    </source>
</evidence>
<evidence type="ECO:0000313" key="1">
    <source>
        <dbReference type="EMBL" id="MEQ2192912.1"/>
    </source>
</evidence>
<name>A0ABV0QBN8_9TELE</name>
<feature type="non-terminal residue" evidence="1">
    <location>
        <position position="1"/>
    </location>
</feature>
<dbReference type="Proteomes" id="UP001434883">
    <property type="component" value="Unassembled WGS sequence"/>
</dbReference>
<proteinExistence type="predicted"/>
<protein>
    <submittedName>
        <fullName evidence="1">Uncharacterized protein</fullName>
    </submittedName>
</protein>
<gene>
    <name evidence="1" type="ORF">XENOCAPTIV_019638</name>
</gene>
<accession>A0ABV0QBN8</accession>
<dbReference type="EMBL" id="JAHRIN010004173">
    <property type="protein sequence ID" value="MEQ2192912.1"/>
    <property type="molecule type" value="Genomic_DNA"/>
</dbReference>
<organism evidence="1 2">
    <name type="scientific">Xenoophorus captivus</name>
    <dbReference type="NCBI Taxonomy" id="1517983"/>
    <lineage>
        <taxon>Eukaryota</taxon>
        <taxon>Metazoa</taxon>
        <taxon>Chordata</taxon>
        <taxon>Craniata</taxon>
        <taxon>Vertebrata</taxon>
        <taxon>Euteleostomi</taxon>
        <taxon>Actinopterygii</taxon>
        <taxon>Neopterygii</taxon>
        <taxon>Teleostei</taxon>
        <taxon>Neoteleostei</taxon>
        <taxon>Acanthomorphata</taxon>
        <taxon>Ovalentaria</taxon>
        <taxon>Atherinomorphae</taxon>
        <taxon>Cyprinodontiformes</taxon>
        <taxon>Goodeidae</taxon>
        <taxon>Xenoophorus</taxon>
    </lineage>
</organism>
<keyword evidence="2" id="KW-1185">Reference proteome</keyword>
<reference evidence="1 2" key="1">
    <citation type="submission" date="2021-06" db="EMBL/GenBank/DDBJ databases">
        <authorList>
            <person name="Palmer J.M."/>
        </authorList>
    </citation>
    <scope>NUCLEOTIDE SEQUENCE [LARGE SCALE GENOMIC DNA]</scope>
    <source>
        <strain evidence="1 2">XC_2019</strain>
        <tissue evidence="1">Muscle</tissue>
    </source>
</reference>
<comment type="caution">
    <text evidence="1">The sequence shown here is derived from an EMBL/GenBank/DDBJ whole genome shotgun (WGS) entry which is preliminary data.</text>
</comment>
<sequence length="165" mass="18894">EDLLPFQWCCINSSLCHLYLSKRPLDRCQGVVYEDKRNFAVRCLSVNRCAAVYASSLKVVVWRSEGYNQLGAMVEVPQNFYKRTVGLLGLWSSNRSDDFLLSDGKVLPSGDLNPPEEERLKLFCLSCEWTMETGTIFMAYENKGQKSYCVLCGRYDARNAPNFQF</sequence>
<dbReference type="PANTHER" id="PTHR13802:SF52">
    <property type="entry name" value="MUCIN-4"/>
    <property type="match status" value="1"/>
</dbReference>
<dbReference type="PANTHER" id="PTHR13802">
    <property type="entry name" value="MUCIN 4-RELATED"/>
    <property type="match status" value="1"/>
</dbReference>
<dbReference type="InterPro" id="IPR051495">
    <property type="entry name" value="Epithelial_Barrier/Signaling"/>
</dbReference>